<dbReference type="PANTHER" id="PTHR30175:SF1">
    <property type="entry name" value="PTS SYSTEM ARBUTIN-, CELLOBIOSE-, AND SALICIN-SPECIFIC EIIBC COMPONENT-RELATED"/>
    <property type="match status" value="1"/>
</dbReference>
<keyword evidence="9 12" id="KW-1133">Transmembrane helix</keyword>
<feature type="transmembrane region" description="Helical" evidence="12">
    <location>
        <begin position="351"/>
        <end position="369"/>
    </location>
</feature>
<feature type="transmembrane region" description="Helical" evidence="12">
    <location>
        <begin position="422"/>
        <end position="445"/>
    </location>
</feature>
<dbReference type="EMBL" id="BDOR01000047">
    <property type="protein sequence ID" value="GBF03709.1"/>
    <property type="molecule type" value="Genomic_DNA"/>
</dbReference>
<dbReference type="InterPro" id="IPR011055">
    <property type="entry name" value="Dup_hybrid_motif"/>
</dbReference>
<dbReference type="PROSITE" id="PS51103">
    <property type="entry name" value="PTS_EIIC_TYPE_1"/>
    <property type="match status" value="1"/>
</dbReference>
<evidence type="ECO:0000256" key="8">
    <source>
        <dbReference type="ARBA" id="ARBA00022777"/>
    </source>
</evidence>
<dbReference type="InterPro" id="IPR001996">
    <property type="entry name" value="PTS_IIB_1"/>
</dbReference>
<proteinExistence type="predicted"/>
<evidence type="ECO:0000256" key="6">
    <source>
        <dbReference type="ARBA" id="ARBA00022683"/>
    </source>
</evidence>
<dbReference type="Proteomes" id="UP000236162">
    <property type="component" value="Unassembled WGS sequence"/>
</dbReference>
<dbReference type="Pfam" id="PF00367">
    <property type="entry name" value="PTS_EIIB"/>
    <property type="match status" value="1"/>
</dbReference>
<accession>A0ABQ0NF95</accession>
<dbReference type="PROSITE" id="PS00371">
    <property type="entry name" value="PTS_EIIA_TYPE_1_HIS"/>
    <property type="match status" value="1"/>
</dbReference>
<dbReference type="PROSITE" id="PS01035">
    <property type="entry name" value="PTS_EIIB_TYPE_1_CYS"/>
    <property type="match status" value="1"/>
</dbReference>
<feature type="transmembrane region" description="Helical" evidence="12">
    <location>
        <begin position="376"/>
        <end position="396"/>
    </location>
</feature>
<evidence type="ECO:0000256" key="12">
    <source>
        <dbReference type="SAM" id="Phobius"/>
    </source>
</evidence>
<feature type="transmembrane region" description="Helical" evidence="12">
    <location>
        <begin position="211"/>
        <end position="228"/>
    </location>
</feature>
<feature type="transmembrane region" description="Helical" evidence="12">
    <location>
        <begin position="105"/>
        <end position="125"/>
    </location>
</feature>
<dbReference type="CDD" id="cd00212">
    <property type="entry name" value="PTS_IIB_glc"/>
    <property type="match status" value="1"/>
</dbReference>
<organism evidence="16 17">
    <name type="scientific">Lactiplantibacillus paraplantarum</name>
    <dbReference type="NCBI Taxonomy" id="60520"/>
    <lineage>
        <taxon>Bacteria</taxon>
        <taxon>Bacillati</taxon>
        <taxon>Bacillota</taxon>
        <taxon>Bacilli</taxon>
        <taxon>Lactobacillales</taxon>
        <taxon>Lactobacillaceae</taxon>
        <taxon>Lactiplantibacillus</taxon>
    </lineage>
</organism>
<evidence type="ECO:0000256" key="1">
    <source>
        <dbReference type="ARBA" id="ARBA00004651"/>
    </source>
</evidence>
<feature type="domain" description="PTS EIIC type-1" evidence="15">
    <location>
        <begin position="107"/>
        <end position="456"/>
    </location>
</feature>
<dbReference type="PROSITE" id="PS51093">
    <property type="entry name" value="PTS_EIIA_TYPE_1"/>
    <property type="match status" value="1"/>
</dbReference>
<protein>
    <submittedName>
        <fullName evidence="16">Beta-glucoside-specific PTS system IIABC component</fullName>
    </submittedName>
</protein>
<evidence type="ECO:0000256" key="3">
    <source>
        <dbReference type="ARBA" id="ARBA00022475"/>
    </source>
</evidence>
<evidence type="ECO:0000256" key="2">
    <source>
        <dbReference type="ARBA" id="ARBA00022448"/>
    </source>
</evidence>
<keyword evidence="4" id="KW-0762">Sugar transport</keyword>
<dbReference type="InterPro" id="IPR011297">
    <property type="entry name" value="PTS_IIABC_b_glu"/>
</dbReference>
<comment type="caution">
    <text evidence="16">The sequence shown here is derived from an EMBL/GenBank/DDBJ whole genome shotgun (WGS) entry which is preliminary data.</text>
</comment>
<keyword evidence="17" id="KW-1185">Reference proteome</keyword>
<keyword evidence="2" id="KW-0813">Transport</keyword>
<name>A0ABQ0NF95_9LACO</name>
<sequence length="621" mass="67239">MNEYSKLAKNIIKNIGGSGNIKDLTHCVTRLRFHLYDEKKANDKSIEQLDGVLTVMHSAGQYQVVIGNTVSDVYDAVMDELGSNFSSKESDINEKPHKLSIKDTIIDWITAIFMPSISVLCASGMIKGLNAIFQNIGLYTQTSGIYTLINAIGDSIFFFFPIILGYNTAKKVKIDPYIGMIIGASLCYPEINGKNLNILGLNMNVSYTSTVLPVILTVILAAPLYKFLKKRIPEAINSFVTPMIVLLVSVLIGFIVIGPIANSISVAISKFMLSIYGVSPILAGLLFGALWQIMVVFGVHMAFIALAIVNMSQGVPDPILSLQVFVAFAQSAVVLAIYLRTKNQKLKSIALPSFISGIFGVTEPAIYGITLPRMKMFIISCIGGMLSGGYAAFTGLKYHMMAGLGLFEIPALFPKTGSITPALIQSGIATLIAIVPSFLLALLLYKDQLEDELIEQKNNDFIKVSNNKAKSEKVSSPVAGEVFPLNEISDPAFASGVLGKGFAVHPTEGKVFAPFDGTIMTVFPTKHAIGLLSENGCELLIHIGIDTVQLKGEYYDAKVSQGDKITKGQLLLTFDIEAIKQAGYSLETPVIVTNYGDYQNISINNKGQENHSLGTDILVLS</sequence>
<evidence type="ECO:0000313" key="17">
    <source>
        <dbReference type="Proteomes" id="UP000236162"/>
    </source>
</evidence>
<dbReference type="Pfam" id="PF02378">
    <property type="entry name" value="PTS_EIIC"/>
    <property type="match status" value="1"/>
</dbReference>
<feature type="transmembrane region" description="Helical" evidence="12">
    <location>
        <begin position="320"/>
        <end position="339"/>
    </location>
</feature>
<evidence type="ECO:0000259" key="13">
    <source>
        <dbReference type="PROSITE" id="PS51093"/>
    </source>
</evidence>
<dbReference type="InterPro" id="IPR013013">
    <property type="entry name" value="PTS_EIIC_1"/>
</dbReference>
<keyword evidence="3" id="KW-1003">Cell membrane</keyword>
<feature type="transmembrane region" description="Helical" evidence="12">
    <location>
        <begin position="281"/>
        <end position="308"/>
    </location>
</feature>
<dbReference type="PANTHER" id="PTHR30175">
    <property type="entry name" value="PHOSPHOTRANSFERASE SYSTEM TRANSPORT PROTEIN"/>
    <property type="match status" value="1"/>
</dbReference>
<feature type="transmembrane region" description="Helical" evidence="12">
    <location>
        <begin position="240"/>
        <end position="261"/>
    </location>
</feature>
<dbReference type="RefSeq" id="WP_103127315.1">
    <property type="nucleotide sequence ID" value="NZ_BDOR01000047.1"/>
</dbReference>
<feature type="domain" description="PTS EIIB type-1" evidence="14">
    <location>
        <begin position="5"/>
        <end position="87"/>
    </location>
</feature>
<dbReference type="SUPFAM" id="SSF51261">
    <property type="entry name" value="Duplicated hybrid motif"/>
    <property type="match status" value="1"/>
</dbReference>
<evidence type="ECO:0000256" key="5">
    <source>
        <dbReference type="ARBA" id="ARBA00022679"/>
    </source>
</evidence>
<feature type="transmembrane region" description="Helical" evidence="12">
    <location>
        <begin position="145"/>
        <end position="167"/>
    </location>
</feature>
<evidence type="ECO:0000256" key="10">
    <source>
        <dbReference type="ARBA" id="ARBA00023136"/>
    </source>
</evidence>
<keyword evidence="6" id="KW-0598">Phosphotransferase system</keyword>
<evidence type="ECO:0000256" key="9">
    <source>
        <dbReference type="ARBA" id="ARBA00022989"/>
    </source>
</evidence>
<dbReference type="InterPro" id="IPR036878">
    <property type="entry name" value="Glu_permease_IIB"/>
</dbReference>
<dbReference type="NCBIfam" id="TIGR01995">
    <property type="entry name" value="PTS-II-ABC-beta"/>
    <property type="match status" value="1"/>
</dbReference>
<dbReference type="Gene3D" id="3.30.1360.60">
    <property type="entry name" value="Glucose permease domain IIB"/>
    <property type="match status" value="1"/>
</dbReference>
<keyword evidence="7 12" id="KW-0812">Transmembrane</keyword>
<evidence type="ECO:0000259" key="14">
    <source>
        <dbReference type="PROSITE" id="PS51098"/>
    </source>
</evidence>
<dbReference type="InterPro" id="IPR050558">
    <property type="entry name" value="PTS_Sugar-Specific_Components"/>
</dbReference>
<dbReference type="InterPro" id="IPR001127">
    <property type="entry name" value="PTS_EIIA_1_perm"/>
</dbReference>
<evidence type="ECO:0000313" key="16">
    <source>
        <dbReference type="EMBL" id="GBF03709.1"/>
    </source>
</evidence>
<dbReference type="Pfam" id="PF00358">
    <property type="entry name" value="PTS_EIIA_1"/>
    <property type="match status" value="1"/>
</dbReference>
<evidence type="ECO:0000256" key="4">
    <source>
        <dbReference type="ARBA" id="ARBA00022597"/>
    </source>
</evidence>
<evidence type="ECO:0000256" key="11">
    <source>
        <dbReference type="PROSITE-ProRule" id="PRU00421"/>
    </source>
</evidence>
<feature type="active site" description="Phosphocysteine intermediate; for EIIB activity" evidence="11">
    <location>
        <position position="27"/>
    </location>
</feature>
<evidence type="ECO:0000256" key="7">
    <source>
        <dbReference type="ARBA" id="ARBA00022692"/>
    </source>
</evidence>
<gene>
    <name evidence="16" type="ORF">LPPLD21_03280</name>
</gene>
<dbReference type="InterPro" id="IPR018113">
    <property type="entry name" value="PTrfase_EIIB_Cys"/>
</dbReference>
<comment type="subcellular location">
    <subcellularLocation>
        <location evidence="1">Cell membrane</location>
        <topology evidence="1">Multi-pass membrane protein</topology>
    </subcellularLocation>
</comment>
<dbReference type="InterPro" id="IPR003352">
    <property type="entry name" value="PTS_EIIC"/>
</dbReference>
<evidence type="ECO:0000259" key="15">
    <source>
        <dbReference type="PROSITE" id="PS51103"/>
    </source>
</evidence>
<reference evidence="16 17" key="1">
    <citation type="submission" date="2017-04" db="EMBL/GenBank/DDBJ databases">
        <title>In vitro and in silico characterization of Lactobacillus paraplantarum D2-1, a starter culture for soymilk fermentation.</title>
        <authorList>
            <person name="Endo A."/>
            <person name="Sasaki F."/>
            <person name="Maeno S."/>
            <person name="Kanesaki Y."/>
            <person name="Kubota E."/>
            <person name="Torres G.A."/>
            <person name="Tomita S."/>
            <person name="Nakagawa J."/>
        </authorList>
    </citation>
    <scope>NUCLEOTIDE SEQUENCE [LARGE SCALE GENOMIC DNA]</scope>
    <source>
        <strain evidence="16 17">D2-1</strain>
    </source>
</reference>
<feature type="domain" description="PTS EIIA type-1" evidence="13">
    <location>
        <begin position="490"/>
        <end position="594"/>
    </location>
</feature>
<keyword evidence="10 12" id="KW-0472">Membrane</keyword>
<keyword evidence="8" id="KW-0418">Kinase</keyword>
<keyword evidence="5" id="KW-0808">Transferase</keyword>
<dbReference type="NCBIfam" id="TIGR00830">
    <property type="entry name" value="PTBA"/>
    <property type="match status" value="1"/>
</dbReference>
<dbReference type="SUPFAM" id="SSF55604">
    <property type="entry name" value="Glucose permease domain IIB"/>
    <property type="match status" value="1"/>
</dbReference>
<dbReference type="Gene3D" id="2.70.70.10">
    <property type="entry name" value="Glucose Permease (Domain IIA)"/>
    <property type="match status" value="1"/>
</dbReference>
<dbReference type="PROSITE" id="PS51098">
    <property type="entry name" value="PTS_EIIB_TYPE_1"/>
    <property type="match status" value="1"/>
</dbReference>